<dbReference type="GO" id="GO:0003723">
    <property type="term" value="F:RNA binding"/>
    <property type="evidence" value="ECO:0007669"/>
    <property type="project" value="UniProtKB-KW"/>
</dbReference>
<feature type="domain" description="Helicase C-terminal" evidence="15">
    <location>
        <begin position="941"/>
        <end position="1109"/>
    </location>
</feature>
<dbReference type="GO" id="GO:0016787">
    <property type="term" value="F:hydrolase activity"/>
    <property type="evidence" value="ECO:0007669"/>
    <property type="project" value="UniProtKB-KW"/>
</dbReference>
<feature type="region of interest" description="Disordered" evidence="13">
    <location>
        <begin position="623"/>
        <end position="642"/>
    </location>
</feature>
<feature type="domain" description="Helicase ATP-binding" evidence="14">
    <location>
        <begin position="684"/>
        <end position="855"/>
    </location>
</feature>
<organism evidence="16 17">
    <name type="scientific">Triangularia setosa</name>
    <dbReference type="NCBI Taxonomy" id="2587417"/>
    <lineage>
        <taxon>Eukaryota</taxon>
        <taxon>Fungi</taxon>
        <taxon>Dikarya</taxon>
        <taxon>Ascomycota</taxon>
        <taxon>Pezizomycotina</taxon>
        <taxon>Sordariomycetes</taxon>
        <taxon>Sordariomycetidae</taxon>
        <taxon>Sordariales</taxon>
        <taxon>Podosporaceae</taxon>
        <taxon>Triangularia</taxon>
    </lineage>
</organism>
<evidence type="ECO:0000256" key="3">
    <source>
        <dbReference type="ARBA" id="ARBA00022528"/>
    </source>
</evidence>
<evidence type="ECO:0000256" key="13">
    <source>
        <dbReference type="SAM" id="MobiDB-lite"/>
    </source>
</evidence>
<dbReference type="GO" id="GO:0005524">
    <property type="term" value="F:ATP binding"/>
    <property type="evidence" value="ECO:0007669"/>
    <property type="project" value="UniProtKB-KW"/>
</dbReference>
<proteinExistence type="predicted"/>
<comment type="caution">
    <text evidence="16">The sequence shown here is derived from an EMBL/GenBank/DDBJ whole genome shotgun (WGS) entry which is preliminary data.</text>
</comment>
<dbReference type="FunFam" id="3.40.50.300:FF:000500">
    <property type="entry name" value="ATP-dependent RNA helicase DHX29"/>
    <property type="match status" value="1"/>
</dbReference>
<dbReference type="SMART" id="SM00490">
    <property type="entry name" value="HELICc"/>
    <property type="match status" value="1"/>
</dbReference>
<dbReference type="SMART" id="SM00487">
    <property type="entry name" value="DEXDc"/>
    <property type="match status" value="1"/>
</dbReference>
<accession>A0AAN6W418</accession>
<keyword evidence="10" id="KW-0809">Transit peptide</keyword>
<feature type="compositionally biased region" description="Basic and acidic residues" evidence="13">
    <location>
        <begin position="71"/>
        <end position="81"/>
    </location>
</feature>
<dbReference type="InterPro" id="IPR014001">
    <property type="entry name" value="Helicase_ATP-bd"/>
</dbReference>
<dbReference type="FunFam" id="1.20.120.1080:FF:000002">
    <property type="entry name" value="Putative ATP-dependent RNA helicase DHX36"/>
    <property type="match status" value="1"/>
</dbReference>
<keyword evidence="9" id="KW-0694">RNA-binding</keyword>
<keyword evidence="4" id="KW-0934">Plastid</keyword>
<dbReference type="Pfam" id="PF00271">
    <property type="entry name" value="Helicase_C"/>
    <property type="match status" value="1"/>
</dbReference>
<keyword evidence="6" id="KW-0378">Hydrolase</keyword>
<evidence type="ECO:0000259" key="15">
    <source>
        <dbReference type="PROSITE" id="PS51194"/>
    </source>
</evidence>
<name>A0AAN6W418_9PEZI</name>
<dbReference type="FunFam" id="3.40.50.300:FF:000819">
    <property type="entry name" value="ATP dependent RNA helicase, putative"/>
    <property type="match status" value="1"/>
</dbReference>
<dbReference type="CDD" id="cd18791">
    <property type="entry name" value="SF2_C_RHA"/>
    <property type="match status" value="1"/>
</dbReference>
<evidence type="ECO:0000256" key="11">
    <source>
        <dbReference type="ARBA" id="ARBA00047984"/>
    </source>
</evidence>
<evidence type="ECO:0000256" key="8">
    <source>
        <dbReference type="ARBA" id="ARBA00022840"/>
    </source>
</evidence>
<keyword evidence="17" id="KW-1185">Reference proteome</keyword>
<evidence type="ECO:0000313" key="16">
    <source>
        <dbReference type="EMBL" id="KAK4175008.1"/>
    </source>
</evidence>
<evidence type="ECO:0000259" key="14">
    <source>
        <dbReference type="PROSITE" id="PS51192"/>
    </source>
</evidence>
<dbReference type="PANTHER" id="PTHR18934:SF145">
    <property type="entry name" value="ATP-DEPENDENT RNA HELICASE DHX57-RELATED"/>
    <property type="match status" value="1"/>
</dbReference>
<keyword evidence="3" id="KW-0150">Chloroplast</keyword>
<evidence type="ECO:0000256" key="6">
    <source>
        <dbReference type="ARBA" id="ARBA00022801"/>
    </source>
</evidence>
<evidence type="ECO:0000256" key="9">
    <source>
        <dbReference type="ARBA" id="ARBA00022884"/>
    </source>
</evidence>
<reference evidence="16" key="2">
    <citation type="submission" date="2023-05" db="EMBL/GenBank/DDBJ databases">
        <authorList>
            <consortium name="Lawrence Berkeley National Laboratory"/>
            <person name="Steindorff A."/>
            <person name="Hensen N."/>
            <person name="Bonometti L."/>
            <person name="Westerberg I."/>
            <person name="Brannstrom I.O."/>
            <person name="Guillou S."/>
            <person name="Cros-Aarteil S."/>
            <person name="Calhoun S."/>
            <person name="Haridas S."/>
            <person name="Kuo A."/>
            <person name="Mondo S."/>
            <person name="Pangilinan J."/>
            <person name="Riley R."/>
            <person name="Labutti K."/>
            <person name="Andreopoulos B."/>
            <person name="Lipzen A."/>
            <person name="Chen C."/>
            <person name="Yanf M."/>
            <person name="Daum C."/>
            <person name="Ng V."/>
            <person name="Clum A."/>
            <person name="Ohm R."/>
            <person name="Martin F."/>
            <person name="Silar P."/>
            <person name="Natvig D."/>
            <person name="Lalanne C."/>
            <person name="Gautier V."/>
            <person name="Ament-Velasquez S.L."/>
            <person name="Kruys A."/>
            <person name="Hutchinson M.I."/>
            <person name="Powell A.J."/>
            <person name="Barry K."/>
            <person name="Miller A.N."/>
            <person name="Grigoriev I.V."/>
            <person name="Debuchy R."/>
            <person name="Gladieux P."/>
            <person name="Thoren M.H."/>
            <person name="Johannesson H."/>
        </authorList>
    </citation>
    <scope>NUCLEOTIDE SEQUENCE</scope>
    <source>
        <strain evidence="16">CBS 892.96</strain>
    </source>
</reference>
<dbReference type="InterPro" id="IPR001650">
    <property type="entry name" value="Helicase_C-like"/>
</dbReference>
<keyword evidence="12" id="KW-0175">Coiled coil</keyword>
<feature type="coiled-coil region" evidence="12">
    <location>
        <begin position="368"/>
        <end position="419"/>
    </location>
</feature>
<comment type="subcellular location">
    <subcellularLocation>
        <location evidence="1">Plastid</location>
        <location evidence="1">Chloroplast</location>
    </subcellularLocation>
</comment>
<dbReference type="Gene3D" id="3.40.50.300">
    <property type="entry name" value="P-loop containing nucleotide triphosphate hydrolases"/>
    <property type="match status" value="2"/>
</dbReference>
<dbReference type="EC" id="3.6.4.13" evidence="2"/>
<evidence type="ECO:0000256" key="10">
    <source>
        <dbReference type="ARBA" id="ARBA00022946"/>
    </source>
</evidence>
<dbReference type="SUPFAM" id="SSF52540">
    <property type="entry name" value="P-loop containing nucleoside triphosphate hydrolases"/>
    <property type="match status" value="1"/>
</dbReference>
<dbReference type="Pfam" id="PF21010">
    <property type="entry name" value="HA2_C"/>
    <property type="match status" value="1"/>
</dbReference>
<feature type="compositionally biased region" description="Polar residues" evidence="13">
    <location>
        <begin position="60"/>
        <end position="69"/>
    </location>
</feature>
<evidence type="ECO:0000256" key="2">
    <source>
        <dbReference type="ARBA" id="ARBA00012552"/>
    </source>
</evidence>
<dbReference type="GO" id="GO:0003724">
    <property type="term" value="F:RNA helicase activity"/>
    <property type="evidence" value="ECO:0007669"/>
    <property type="project" value="UniProtKB-EC"/>
</dbReference>
<feature type="region of interest" description="Disordered" evidence="13">
    <location>
        <begin position="232"/>
        <end position="296"/>
    </location>
</feature>
<keyword evidence="8" id="KW-0067">ATP-binding</keyword>
<evidence type="ECO:0000256" key="4">
    <source>
        <dbReference type="ARBA" id="ARBA00022640"/>
    </source>
</evidence>
<reference evidence="16" key="1">
    <citation type="journal article" date="2023" name="Mol. Phylogenet. Evol.">
        <title>Genome-scale phylogeny and comparative genomics of the fungal order Sordariales.</title>
        <authorList>
            <person name="Hensen N."/>
            <person name="Bonometti L."/>
            <person name="Westerberg I."/>
            <person name="Brannstrom I.O."/>
            <person name="Guillou S."/>
            <person name="Cros-Aarteil S."/>
            <person name="Calhoun S."/>
            <person name="Haridas S."/>
            <person name="Kuo A."/>
            <person name="Mondo S."/>
            <person name="Pangilinan J."/>
            <person name="Riley R."/>
            <person name="LaButti K."/>
            <person name="Andreopoulos B."/>
            <person name="Lipzen A."/>
            <person name="Chen C."/>
            <person name="Yan M."/>
            <person name="Daum C."/>
            <person name="Ng V."/>
            <person name="Clum A."/>
            <person name="Steindorff A."/>
            <person name="Ohm R.A."/>
            <person name="Martin F."/>
            <person name="Silar P."/>
            <person name="Natvig D.O."/>
            <person name="Lalanne C."/>
            <person name="Gautier V."/>
            <person name="Ament-Velasquez S.L."/>
            <person name="Kruys A."/>
            <person name="Hutchinson M.I."/>
            <person name="Powell A.J."/>
            <person name="Barry K."/>
            <person name="Miller A.N."/>
            <person name="Grigoriev I.V."/>
            <person name="Debuchy R."/>
            <person name="Gladieux P."/>
            <person name="Hiltunen Thoren M."/>
            <person name="Johannesson H."/>
        </authorList>
    </citation>
    <scope>NUCLEOTIDE SEQUENCE</scope>
    <source>
        <strain evidence="16">CBS 892.96</strain>
    </source>
</reference>
<keyword evidence="7 16" id="KW-0347">Helicase</keyword>
<evidence type="ECO:0000256" key="7">
    <source>
        <dbReference type="ARBA" id="ARBA00022806"/>
    </source>
</evidence>
<dbReference type="PROSITE" id="PS51192">
    <property type="entry name" value="HELICASE_ATP_BIND_1"/>
    <property type="match status" value="1"/>
</dbReference>
<keyword evidence="5" id="KW-0547">Nucleotide-binding</keyword>
<comment type="catalytic activity">
    <reaction evidence="11">
        <text>ATP + H2O = ADP + phosphate + H(+)</text>
        <dbReference type="Rhea" id="RHEA:13065"/>
        <dbReference type="ChEBI" id="CHEBI:15377"/>
        <dbReference type="ChEBI" id="CHEBI:15378"/>
        <dbReference type="ChEBI" id="CHEBI:30616"/>
        <dbReference type="ChEBI" id="CHEBI:43474"/>
        <dbReference type="ChEBI" id="CHEBI:456216"/>
        <dbReference type="EC" id="3.6.4.13"/>
    </reaction>
</comment>
<evidence type="ECO:0000256" key="12">
    <source>
        <dbReference type="SAM" id="Coils"/>
    </source>
</evidence>
<feature type="compositionally biased region" description="Polar residues" evidence="13">
    <location>
        <begin position="276"/>
        <end position="292"/>
    </location>
</feature>
<protein>
    <recommendedName>
        <fullName evidence="2">RNA helicase</fullName>
        <ecNumber evidence="2">3.6.4.13</ecNumber>
    </recommendedName>
</protein>
<feature type="region of interest" description="Disordered" evidence="13">
    <location>
        <begin position="1"/>
        <end position="81"/>
    </location>
</feature>
<dbReference type="InterPro" id="IPR011709">
    <property type="entry name" value="DEAD-box_helicase_OB_fold"/>
</dbReference>
<dbReference type="InterPro" id="IPR011545">
    <property type="entry name" value="DEAD/DEAH_box_helicase_dom"/>
</dbReference>
<evidence type="ECO:0000313" key="17">
    <source>
        <dbReference type="Proteomes" id="UP001302321"/>
    </source>
</evidence>
<dbReference type="PROSITE" id="PS51194">
    <property type="entry name" value="HELICASE_CTER"/>
    <property type="match status" value="1"/>
</dbReference>
<dbReference type="Pfam" id="PF07717">
    <property type="entry name" value="OB_NTP_bind"/>
    <property type="match status" value="1"/>
</dbReference>
<dbReference type="Proteomes" id="UP001302321">
    <property type="component" value="Unassembled WGS sequence"/>
</dbReference>
<dbReference type="CDD" id="cd17917">
    <property type="entry name" value="DEXHc_RHA-like"/>
    <property type="match status" value="1"/>
</dbReference>
<dbReference type="PANTHER" id="PTHR18934">
    <property type="entry name" value="ATP-DEPENDENT RNA HELICASE"/>
    <property type="match status" value="1"/>
</dbReference>
<dbReference type="InterPro" id="IPR007502">
    <property type="entry name" value="Helicase-assoc_dom"/>
</dbReference>
<dbReference type="Gene3D" id="1.20.120.1080">
    <property type="match status" value="1"/>
</dbReference>
<dbReference type="Pfam" id="PF00270">
    <property type="entry name" value="DEAD"/>
    <property type="match status" value="1"/>
</dbReference>
<gene>
    <name evidence="16" type="ORF">QBC36DRAFT_355957</name>
</gene>
<dbReference type="EMBL" id="MU866253">
    <property type="protein sequence ID" value="KAK4175008.1"/>
    <property type="molecule type" value="Genomic_DNA"/>
</dbReference>
<dbReference type="InterPro" id="IPR027417">
    <property type="entry name" value="P-loop_NTPase"/>
</dbReference>
<evidence type="ECO:0000256" key="1">
    <source>
        <dbReference type="ARBA" id="ARBA00004229"/>
    </source>
</evidence>
<sequence length="1484" mass="166602">MAGKKKTKKPAANPARGFATTSIASKPRAEPAEAAAETPASKGDDAAAPPSTDAKDAPQAASTATTTNAPKAKELSPEEFERQLEESALQILVDKYAQKVRRDAQRIKTRLETDRRILRGQAETINTKKWLPQELMDQVLDLIQAESRFAASSVTSEGATSRLPPEEDLIIKLWTLQQTLENTDFPKDRVQPALQFALDIAPNISPNVKNDSIWGLEEVLDWLARECSKAELPDYSGRKPGSGKSQGDLATDSPLPSGATTPLDLESRRGPKGKNGAQNRSRQPSPKKTNVTYDEDIEPDQLLPLYLETQEKLFEIRRPRQDAAKAKGPKRNAVADPDEALCLAKLDRIEKDVLFDKYVAEQQWRVKKIVLEKDYAAAKAEAKKKQAEEEPTLAPTNESDDINQEAERIAAEILAEQEEDDGVLADLFASLPVNEVDPLTGKSNTVMNGADGSKVTIRDFGKWTGVSPMRVLEEACRSRDSSVRISYHILSDVAFANRHAVKIVWSKPQEIPVAPEIAEIEVFTSPTQFVYKMISISTSDLKQSEAYIATTALFCIFGSSGKEEKVALRLPATWKDLWSEMAEAKKNKADELDRDALRHLRDMVRTRMEQELEDGVLIQGFRGRGQNKNLTDSDQSDNERVKRQPFGPEYYQNIWLQKAHTPRFQTMLHSRVQLPMWQFRDQVVNAVEQNQVVIVCGETGCGKSTQVPSFLLEDQLMKGRPCKIYCTEPRRISALSLAKRVSEELGENKGDLGTPRSLVGYSIRLESNTCRETRLVYATTGIVMRMLESSNDLQEITHLVLDEVHERSIDSDFLLIVLKKLLIRRKDLKVVLMSATVDAERFSKYLSGAPVLTVPGRTFPVTVAYLEDAVELTGYSLDSRPAKEKLTDLDDDVEAEIDNSSKPELIKELRQYSPRTRNTLAAMDEYQIDFDLLLQLISRVAVDPNYTNFSKAILVFLPGIAEIRTLNDMLLGDRFFAENWLVYPLHSSIATEEQEAAFLVPPPGVRKIVLATNIAETGITIPDVTCVIDTGKHREMRFDERRQLSRLIDTFISRANAKQRRGRAGRVQEGLCFHMFTKYRHDNIMSDQQTPEMLRLSLQELAIRVKTCKIGSIEETLGEALDPPSAKNIRRAIDALVDVRALTASSEELTPLGLQLARLPLDVFLGKLILLGSIFKCLDMAITVAAILSSKSPFVAPFGQRSQADTVRRGFRKGDSDLLTVYNAYSAWKRVCQSATGGGAEYQFCRKNFLSPQTLANIEDLKGQLITSVVDSGFLQLTAEERQAHNRLRFGGRRRRQVFFEIPKRVNINSDNDIVAQSVIAWSFYPKLLVRDVPGGKGLRNVGNNQSIQLHPSSVNKGWNNEMRWMSYYHIMQNKQFLNAHETTAVDPFAVALLCGDVRTDLYSGVLVLDGNRARFAVPDWKTMLVMKVLRARLKEMLTRCFKSPGKLVTAQHERWLEVWQRVFGLAWEVREREREKAAAQGKV</sequence>
<evidence type="ECO:0000256" key="5">
    <source>
        <dbReference type="ARBA" id="ARBA00022741"/>
    </source>
</evidence>
<dbReference type="SMART" id="SM00847">
    <property type="entry name" value="HA2"/>
    <property type="match status" value="1"/>
</dbReference>